<dbReference type="GO" id="GO:0032259">
    <property type="term" value="P:methylation"/>
    <property type="evidence" value="ECO:0007669"/>
    <property type="project" value="UniProtKB-KW"/>
</dbReference>
<evidence type="ECO:0000313" key="3">
    <source>
        <dbReference type="Proteomes" id="UP000557717"/>
    </source>
</evidence>
<gene>
    <name evidence="2" type="ORF">HNR46_002085</name>
</gene>
<protein>
    <submittedName>
        <fullName evidence="2">2-polyprenyl-3-methyl-5-hydroxy-6-metoxy-1, 4-benzoquinol methylase</fullName>
    </submittedName>
</protein>
<reference evidence="2 3" key="1">
    <citation type="submission" date="2020-08" db="EMBL/GenBank/DDBJ databases">
        <title>Genomic Encyclopedia of Type Strains, Phase IV (KMG-IV): sequencing the most valuable type-strain genomes for metagenomic binning, comparative biology and taxonomic classification.</title>
        <authorList>
            <person name="Goeker M."/>
        </authorList>
    </citation>
    <scope>NUCLEOTIDE SEQUENCE [LARGE SCALE GENOMIC DNA]</scope>
    <source>
        <strain evidence="2 3">YC6886</strain>
    </source>
</reference>
<keyword evidence="2" id="KW-0489">Methyltransferase</keyword>
<dbReference type="InterPro" id="IPR025714">
    <property type="entry name" value="Methyltranfer_dom"/>
</dbReference>
<proteinExistence type="predicted"/>
<keyword evidence="3" id="KW-1185">Reference proteome</keyword>
<accession>A0A840V464</accession>
<dbReference type="EMBL" id="JACHFD010000009">
    <property type="protein sequence ID" value="MBB5351846.1"/>
    <property type="molecule type" value="Genomic_DNA"/>
</dbReference>
<keyword evidence="2" id="KW-0808">Transferase</keyword>
<dbReference type="RefSeq" id="WP_184018380.1">
    <property type="nucleotide sequence ID" value="NZ_JACHFD010000009.1"/>
</dbReference>
<dbReference type="Proteomes" id="UP000557717">
    <property type="component" value="Unassembled WGS sequence"/>
</dbReference>
<organism evidence="2 3">
    <name type="scientific">Haloferula luteola</name>
    <dbReference type="NCBI Taxonomy" id="595692"/>
    <lineage>
        <taxon>Bacteria</taxon>
        <taxon>Pseudomonadati</taxon>
        <taxon>Verrucomicrobiota</taxon>
        <taxon>Verrucomicrobiia</taxon>
        <taxon>Verrucomicrobiales</taxon>
        <taxon>Verrucomicrobiaceae</taxon>
        <taxon>Haloferula</taxon>
    </lineage>
</organism>
<sequence length="210" mass="23954">MNPVYTHIRRNWDGQYIAAKLRSDPLYQAVLGELSTSSLPLLDLGCGLGLLAFYLREKGIEVPIHSLDYDQRKIHEARRLTEERGLKDLRFDFHDARQGLPQHHGNVTILDILQFFTPEEIETLLRLAAARVAPGGKLVIRSGLRDETWRFKATVAGDLLAKCTFWMKAAPTHYPTAEDFRRVLAEFGEVHLSPLWGSTPFNNHLIVLQR</sequence>
<feature type="domain" description="Methyltransferase" evidence="1">
    <location>
        <begin position="37"/>
        <end position="112"/>
    </location>
</feature>
<dbReference type="GO" id="GO:0008168">
    <property type="term" value="F:methyltransferase activity"/>
    <property type="evidence" value="ECO:0007669"/>
    <property type="project" value="UniProtKB-KW"/>
</dbReference>
<dbReference type="InterPro" id="IPR029063">
    <property type="entry name" value="SAM-dependent_MTases_sf"/>
</dbReference>
<name>A0A840V464_9BACT</name>
<dbReference type="Pfam" id="PF13847">
    <property type="entry name" value="Methyltransf_31"/>
    <property type="match status" value="1"/>
</dbReference>
<dbReference type="SUPFAM" id="SSF53335">
    <property type="entry name" value="S-adenosyl-L-methionine-dependent methyltransferases"/>
    <property type="match status" value="1"/>
</dbReference>
<dbReference type="AlphaFoldDB" id="A0A840V464"/>
<evidence type="ECO:0000313" key="2">
    <source>
        <dbReference type="EMBL" id="MBB5351846.1"/>
    </source>
</evidence>
<comment type="caution">
    <text evidence="2">The sequence shown here is derived from an EMBL/GenBank/DDBJ whole genome shotgun (WGS) entry which is preliminary data.</text>
</comment>
<dbReference type="Gene3D" id="3.40.50.150">
    <property type="entry name" value="Vaccinia Virus protein VP39"/>
    <property type="match status" value="1"/>
</dbReference>
<evidence type="ECO:0000259" key="1">
    <source>
        <dbReference type="Pfam" id="PF13847"/>
    </source>
</evidence>